<gene>
    <name evidence="3" type="ORF">ACIA8P_02530</name>
</gene>
<comment type="caution">
    <text evidence="3">The sequence shown here is derived from an EMBL/GenBank/DDBJ whole genome shotgun (WGS) entry which is preliminary data.</text>
</comment>
<dbReference type="InterPro" id="IPR020904">
    <property type="entry name" value="Sc_DH/Rdtase_CS"/>
</dbReference>
<dbReference type="PANTHER" id="PTHR48107">
    <property type="entry name" value="NADPH-DEPENDENT ALDEHYDE REDUCTASE-LIKE PROTEIN, CHLOROPLASTIC-RELATED"/>
    <property type="match status" value="1"/>
</dbReference>
<protein>
    <submittedName>
        <fullName evidence="3">SDR family oxidoreductase</fullName>
    </submittedName>
</protein>
<comment type="similarity">
    <text evidence="1">Belongs to the short-chain dehydrogenases/reductases (SDR) family.</text>
</comment>
<evidence type="ECO:0000256" key="1">
    <source>
        <dbReference type="ARBA" id="ARBA00006484"/>
    </source>
</evidence>
<evidence type="ECO:0000313" key="4">
    <source>
        <dbReference type="Proteomes" id="UP001612415"/>
    </source>
</evidence>
<sequence>MTGVTRVGSQKDVEEAGRPLALVTGAGRSAGIAASVVLNLARTGWDVAFTYWTPYDARMQWGVERGAPEELREKAASHGARTLAVEADLSDPAVPAQLFESVEHELGNVTALVLCHCESVDSGLLDTTVESFDLHFAVNARATWLLIREYGLRFRGQHGSGRIVSLTSDHTAGNLPYGASKGAMDRITLAAAGELADLGVTCNAINPGPTDTGWMTEEQKRDMIRLTPLGRLGVPQDCANLVSFLCSAEGGWINGQLLHSNGGLG</sequence>
<dbReference type="Gene3D" id="3.40.50.720">
    <property type="entry name" value="NAD(P)-binding Rossmann-like Domain"/>
    <property type="match status" value="1"/>
</dbReference>
<dbReference type="PROSITE" id="PS00061">
    <property type="entry name" value="ADH_SHORT"/>
    <property type="match status" value="1"/>
</dbReference>
<evidence type="ECO:0000313" key="3">
    <source>
        <dbReference type="EMBL" id="MFI5673533.1"/>
    </source>
</evidence>
<dbReference type="RefSeq" id="WP_398654543.1">
    <property type="nucleotide sequence ID" value="NZ_JBITDC010000001.1"/>
</dbReference>
<dbReference type="CDD" id="cd05233">
    <property type="entry name" value="SDR_c"/>
    <property type="match status" value="1"/>
</dbReference>
<accession>A0ABW7XVQ9</accession>
<proteinExistence type="inferred from homology"/>
<keyword evidence="2" id="KW-0560">Oxidoreductase</keyword>
<evidence type="ECO:0000256" key="2">
    <source>
        <dbReference type="ARBA" id="ARBA00023002"/>
    </source>
</evidence>
<name>A0ABW7XVQ9_STRCE</name>
<dbReference type="PRINTS" id="PR00081">
    <property type="entry name" value="GDHRDH"/>
</dbReference>
<dbReference type="PANTHER" id="PTHR48107:SF7">
    <property type="entry name" value="RE15974P"/>
    <property type="match status" value="1"/>
</dbReference>
<dbReference type="EMBL" id="JBITDC010000001">
    <property type="protein sequence ID" value="MFI5673533.1"/>
    <property type="molecule type" value="Genomic_DNA"/>
</dbReference>
<dbReference type="Proteomes" id="UP001612415">
    <property type="component" value="Unassembled WGS sequence"/>
</dbReference>
<dbReference type="InterPro" id="IPR036291">
    <property type="entry name" value="NAD(P)-bd_dom_sf"/>
</dbReference>
<reference evidence="3 4" key="1">
    <citation type="submission" date="2024-10" db="EMBL/GenBank/DDBJ databases">
        <title>The Natural Products Discovery Center: Release of the First 8490 Sequenced Strains for Exploring Actinobacteria Biosynthetic Diversity.</title>
        <authorList>
            <person name="Kalkreuter E."/>
            <person name="Kautsar S.A."/>
            <person name="Yang D."/>
            <person name="Bader C.D."/>
            <person name="Teijaro C.N."/>
            <person name="Fluegel L."/>
            <person name="Davis C.M."/>
            <person name="Simpson J.R."/>
            <person name="Lauterbach L."/>
            <person name="Steele A.D."/>
            <person name="Gui C."/>
            <person name="Meng S."/>
            <person name="Li G."/>
            <person name="Viehrig K."/>
            <person name="Ye F."/>
            <person name="Su P."/>
            <person name="Kiefer A.F."/>
            <person name="Nichols A."/>
            <person name="Cepeda A.J."/>
            <person name="Yan W."/>
            <person name="Fan B."/>
            <person name="Jiang Y."/>
            <person name="Adhikari A."/>
            <person name="Zheng C.-J."/>
            <person name="Schuster L."/>
            <person name="Cowan T.M."/>
            <person name="Smanski M.J."/>
            <person name="Chevrette M.G."/>
            <person name="De Carvalho L.P.S."/>
            <person name="Shen B."/>
        </authorList>
    </citation>
    <scope>NUCLEOTIDE SEQUENCE [LARGE SCALE GENOMIC DNA]</scope>
    <source>
        <strain evidence="3 4">NPDC051599</strain>
    </source>
</reference>
<dbReference type="SUPFAM" id="SSF51735">
    <property type="entry name" value="NAD(P)-binding Rossmann-fold domains"/>
    <property type="match status" value="1"/>
</dbReference>
<keyword evidence="4" id="KW-1185">Reference proteome</keyword>
<dbReference type="InterPro" id="IPR002347">
    <property type="entry name" value="SDR_fam"/>
</dbReference>
<dbReference type="Pfam" id="PF13561">
    <property type="entry name" value="adh_short_C2"/>
    <property type="match status" value="1"/>
</dbReference>
<organism evidence="3 4">
    <name type="scientific">Streptomyces cellulosae</name>
    <dbReference type="NCBI Taxonomy" id="1968"/>
    <lineage>
        <taxon>Bacteria</taxon>
        <taxon>Bacillati</taxon>
        <taxon>Actinomycetota</taxon>
        <taxon>Actinomycetes</taxon>
        <taxon>Kitasatosporales</taxon>
        <taxon>Streptomycetaceae</taxon>
        <taxon>Streptomyces</taxon>
    </lineage>
</organism>